<dbReference type="RefSeq" id="WP_229344588.1">
    <property type="nucleotide sequence ID" value="NZ_JAINUL010000001.1"/>
</dbReference>
<proteinExistence type="predicted"/>
<dbReference type="SUPFAM" id="SSF47413">
    <property type="entry name" value="lambda repressor-like DNA-binding domains"/>
    <property type="match status" value="1"/>
</dbReference>
<sequence>MLEEQEAIGQRIRRQRLSVGQTQADLAAAVGKTQAWVSRVEKGQIELDRATLINALAAALHCHPNTLIQRPYSSAPGAEPDVGWHAAAASVMRELRRYDLAPVFEGAPRPSAILWQEMCRLHRLRDAAANSAILREVPDLLRESRALAEVTVGREREEAFAVYAVACKFTHTAVHALGQPELVALACERAVWAAQRSGDPLLPAVADWMRVWDMWATADYGDALALADKALAGVQELYDGGDPLALRVWGSLQLRSAVSAARDGNAGETRARMRHAVEAADRVDAHVGPIPFDRHSLTFSMGNVHIHEINVALEMSNQREALRLNRDADPGHIAALPKSRQGHHHMDLARAWLWDGNRSKALTELETAETLAPQLVRNHPIARATLRQLVYAERQLTRQKLRGMSDRFSLDDL</sequence>
<dbReference type="EMBL" id="JAINUL010000001">
    <property type="protein sequence ID" value="MCC0100698.1"/>
    <property type="molecule type" value="Genomic_DNA"/>
</dbReference>
<protein>
    <submittedName>
        <fullName evidence="2">Helix-turn-helix domain-containing protein</fullName>
    </submittedName>
</protein>
<name>A0ABS8EHX8_9ACTN</name>
<gene>
    <name evidence="2" type="ORF">K7B10_39290</name>
</gene>
<dbReference type="CDD" id="cd00093">
    <property type="entry name" value="HTH_XRE"/>
    <property type="match status" value="1"/>
</dbReference>
<keyword evidence="3" id="KW-1185">Reference proteome</keyword>
<reference evidence="2 3" key="1">
    <citation type="submission" date="2021-08" db="EMBL/GenBank/DDBJ databases">
        <title>Genomic Architecture of Streptomyces flavotricini NGL1 and Streptomyces erythrochromogenes HMS4 With Differential Plant Beneficial attributes and laccase production capabilities.</title>
        <authorList>
            <person name="Salwan R."/>
            <person name="Kaur R."/>
            <person name="Sharma V."/>
        </authorList>
    </citation>
    <scope>NUCLEOTIDE SEQUENCE [LARGE SCALE GENOMIC DNA]</scope>
    <source>
        <strain evidence="2 3">NGL1</strain>
    </source>
</reference>
<comment type="caution">
    <text evidence="2">The sequence shown here is derived from an EMBL/GenBank/DDBJ whole genome shotgun (WGS) entry which is preliminary data.</text>
</comment>
<dbReference type="Pfam" id="PF13560">
    <property type="entry name" value="HTH_31"/>
    <property type="match status" value="1"/>
</dbReference>
<dbReference type="InterPro" id="IPR001387">
    <property type="entry name" value="Cro/C1-type_HTH"/>
</dbReference>
<evidence type="ECO:0000313" key="2">
    <source>
        <dbReference type="EMBL" id="MCC0100698.1"/>
    </source>
</evidence>
<dbReference type="PROSITE" id="PS50943">
    <property type="entry name" value="HTH_CROC1"/>
    <property type="match status" value="1"/>
</dbReference>
<feature type="domain" description="HTH cro/C1-type" evidence="1">
    <location>
        <begin position="12"/>
        <end position="67"/>
    </location>
</feature>
<evidence type="ECO:0000259" key="1">
    <source>
        <dbReference type="PROSITE" id="PS50943"/>
    </source>
</evidence>
<dbReference type="Gene3D" id="1.10.260.40">
    <property type="entry name" value="lambda repressor-like DNA-binding domains"/>
    <property type="match status" value="1"/>
</dbReference>
<dbReference type="Proteomes" id="UP001520654">
    <property type="component" value="Unassembled WGS sequence"/>
</dbReference>
<accession>A0ABS8EHX8</accession>
<dbReference type="InterPro" id="IPR010982">
    <property type="entry name" value="Lambda_DNA-bd_dom_sf"/>
</dbReference>
<evidence type="ECO:0000313" key="3">
    <source>
        <dbReference type="Proteomes" id="UP001520654"/>
    </source>
</evidence>
<dbReference type="SMART" id="SM00530">
    <property type="entry name" value="HTH_XRE"/>
    <property type="match status" value="1"/>
</dbReference>
<organism evidence="2 3">
    <name type="scientific">Streptomyces flavotricini</name>
    <dbReference type="NCBI Taxonomy" id="66888"/>
    <lineage>
        <taxon>Bacteria</taxon>
        <taxon>Bacillati</taxon>
        <taxon>Actinomycetota</taxon>
        <taxon>Actinomycetes</taxon>
        <taxon>Kitasatosporales</taxon>
        <taxon>Streptomycetaceae</taxon>
        <taxon>Streptomyces</taxon>
    </lineage>
</organism>